<dbReference type="PROSITE" id="PS50893">
    <property type="entry name" value="ABC_TRANSPORTER_2"/>
    <property type="match status" value="1"/>
</dbReference>
<evidence type="ECO:0000259" key="4">
    <source>
        <dbReference type="PROSITE" id="PS50893"/>
    </source>
</evidence>
<dbReference type="GO" id="GO:0015188">
    <property type="term" value="F:L-isoleucine transmembrane transporter activity"/>
    <property type="evidence" value="ECO:0007669"/>
    <property type="project" value="TreeGrafter"/>
</dbReference>
<evidence type="ECO:0000313" key="5">
    <source>
        <dbReference type="EMBL" id="MRX53491.1"/>
    </source>
</evidence>
<dbReference type="GO" id="GO:0005886">
    <property type="term" value="C:plasma membrane"/>
    <property type="evidence" value="ECO:0007669"/>
    <property type="project" value="TreeGrafter"/>
</dbReference>
<sequence>MLIEINQLTKSFGGLTAVNHVDLGIEQGKITAIIGPNGAGKSTFLNLISGFHSPTSGSIHFEGNDVTKAKPAKMAKLGIGRTFQTTNLFSDSTVIDNVLIGYRLRTKAHLFDGIFNSIRERAEQKACYDKAMEALSFCGIEHLAGEVASSITQESQKRVAIALALATEPKIVLLDEPAAGVNPDETDGLSELILKLKNHGYTVCFIEHKMKMVMSLADKVMVLNHGKKIAEGLPRDIQSDANVIEAYLGGHAYAEAATY</sequence>
<dbReference type="CDD" id="cd03219">
    <property type="entry name" value="ABC_Mj1267_LivG_branched"/>
    <property type="match status" value="1"/>
</dbReference>
<dbReference type="GO" id="GO:0015808">
    <property type="term" value="P:L-alanine transport"/>
    <property type="evidence" value="ECO:0007669"/>
    <property type="project" value="TreeGrafter"/>
</dbReference>
<evidence type="ECO:0000256" key="2">
    <source>
        <dbReference type="ARBA" id="ARBA00022741"/>
    </source>
</evidence>
<dbReference type="Pfam" id="PF00005">
    <property type="entry name" value="ABC_tran"/>
    <property type="match status" value="1"/>
</dbReference>
<dbReference type="InterPro" id="IPR003439">
    <property type="entry name" value="ABC_transporter-like_ATP-bd"/>
</dbReference>
<dbReference type="SUPFAM" id="SSF52540">
    <property type="entry name" value="P-loop containing nucleoside triphosphate hydrolases"/>
    <property type="match status" value="1"/>
</dbReference>
<dbReference type="PANTHER" id="PTHR45772:SF7">
    <property type="entry name" value="AMINO ACID ABC TRANSPORTER ATP-BINDING PROTEIN"/>
    <property type="match status" value="1"/>
</dbReference>
<dbReference type="InterPro" id="IPR051120">
    <property type="entry name" value="ABC_AA/LPS_Transport"/>
</dbReference>
<dbReference type="RefSeq" id="WP_154318147.1">
    <property type="nucleotide sequence ID" value="NZ_CAJGAA010000001.1"/>
</dbReference>
<dbReference type="Proteomes" id="UP000441585">
    <property type="component" value="Unassembled WGS sequence"/>
</dbReference>
<dbReference type="FunFam" id="3.40.50.300:FF:000421">
    <property type="entry name" value="Branched-chain amino acid ABC transporter ATP-binding protein"/>
    <property type="match status" value="1"/>
</dbReference>
<accession>A0A6I2MAL9</accession>
<dbReference type="GO" id="GO:0042941">
    <property type="term" value="P:D-alanine transmembrane transport"/>
    <property type="evidence" value="ECO:0007669"/>
    <property type="project" value="TreeGrafter"/>
</dbReference>
<dbReference type="SMART" id="SM00382">
    <property type="entry name" value="AAA"/>
    <property type="match status" value="1"/>
</dbReference>
<keyword evidence="2" id="KW-0547">Nucleotide-binding</keyword>
<dbReference type="GO" id="GO:1903805">
    <property type="term" value="P:L-valine import across plasma membrane"/>
    <property type="evidence" value="ECO:0007669"/>
    <property type="project" value="TreeGrafter"/>
</dbReference>
<organism evidence="5 6">
    <name type="scientific">Metabacillus idriensis</name>
    <dbReference type="NCBI Taxonomy" id="324768"/>
    <lineage>
        <taxon>Bacteria</taxon>
        <taxon>Bacillati</taxon>
        <taxon>Bacillota</taxon>
        <taxon>Bacilli</taxon>
        <taxon>Bacillales</taxon>
        <taxon>Bacillaceae</taxon>
        <taxon>Metabacillus</taxon>
    </lineage>
</organism>
<keyword evidence="6" id="KW-1185">Reference proteome</keyword>
<comment type="caution">
    <text evidence="5">The sequence shown here is derived from an EMBL/GenBank/DDBJ whole genome shotgun (WGS) entry which is preliminary data.</text>
</comment>
<dbReference type="GO" id="GO:0016887">
    <property type="term" value="F:ATP hydrolysis activity"/>
    <property type="evidence" value="ECO:0007669"/>
    <property type="project" value="InterPro"/>
</dbReference>
<dbReference type="InterPro" id="IPR032823">
    <property type="entry name" value="BCA_ABC_TP_C"/>
</dbReference>
<evidence type="ECO:0000256" key="3">
    <source>
        <dbReference type="ARBA" id="ARBA00022840"/>
    </source>
</evidence>
<dbReference type="EMBL" id="WKKF01000001">
    <property type="protein sequence ID" value="MRX53491.1"/>
    <property type="molecule type" value="Genomic_DNA"/>
</dbReference>
<dbReference type="Pfam" id="PF12399">
    <property type="entry name" value="BCA_ABC_TP_C"/>
    <property type="match status" value="1"/>
</dbReference>
<gene>
    <name evidence="5" type="ORF">GJU41_05870</name>
</gene>
<name>A0A6I2MAL9_9BACI</name>
<dbReference type="PANTHER" id="PTHR45772">
    <property type="entry name" value="CONSERVED COMPONENT OF ABC TRANSPORTER FOR NATURAL AMINO ACIDS-RELATED"/>
    <property type="match status" value="1"/>
</dbReference>
<dbReference type="GO" id="GO:0015192">
    <property type="term" value="F:L-phenylalanine transmembrane transporter activity"/>
    <property type="evidence" value="ECO:0007669"/>
    <property type="project" value="TreeGrafter"/>
</dbReference>
<evidence type="ECO:0000313" key="6">
    <source>
        <dbReference type="Proteomes" id="UP000441585"/>
    </source>
</evidence>
<evidence type="ECO:0000256" key="1">
    <source>
        <dbReference type="ARBA" id="ARBA00022448"/>
    </source>
</evidence>
<dbReference type="GO" id="GO:0005524">
    <property type="term" value="F:ATP binding"/>
    <property type="evidence" value="ECO:0007669"/>
    <property type="project" value="UniProtKB-KW"/>
</dbReference>
<keyword evidence="3 5" id="KW-0067">ATP-binding</keyword>
<dbReference type="InterPro" id="IPR027417">
    <property type="entry name" value="P-loop_NTPase"/>
</dbReference>
<protein>
    <submittedName>
        <fullName evidence="5">ATP-binding cassette domain-containing protein</fullName>
    </submittedName>
</protein>
<dbReference type="Gene3D" id="3.40.50.300">
    <property type="entry name" value="P-loop containing nucleotide triphosphate hydrolases"/>
    <property type="match status" value="1"/>
</dbReference>
<dbReference type="GO" id="GO:1903806">
    <property type="term" value="P:L-isoleucine import across plasma membrane"/>
    <property type="evidence" value="ECO:0007669"/>
    <property type="project" value="TreeGrafter"/>
</dbReference>
<reference evidence="5 6" key="1">
    <citation type="submission" date="2019-11" db="EMBL/GenBank/DDBJ databases">
        <title>Bacillus idriensis genome.</title>
        <authorList>
            <person name="Konopka E.N."/>
            <person name="Newman J.D."/>
        </authorList>
    </citation>
    <scope>NUCLEOTIDE SEQUENCE [LARGE SCALE GENOMIC DNA]</scope>
    <source>
        <strain evidence="5 6">DSM 19097</strain>
    </source>
</reference>
<dbReference type="InterPro" id="IPR003593">
    <property type="entry name" value="AAA+_ATPase"/>
</dbReference>
<dbReference type="AlphaFoldDB" id="A0A6I2MAL9"/>
<dbReference type="GO" id="GO:0005304">
    <property type="term" value="F:L-valine transmembrane transporter activity"/>
    <property type="evidence" value="ECO:0007669"/>
    <property type="project" value="TreeGrafter"/>
</dbReference>
<keyword evidence="1" id="KW-0813">Transport</keyword>
<feature type="domain" description="ABC transporter" evidence="4">
    <location>
        <begin position="3"/>
        <end position="250"/>
    </location>
</feature>
<proteinExistence type="predicted"/>